<dbReference type="VEuPathDB" id="FungiDB:GMDG_07471"/>
<evidence type="ECO:0000313" key="2">
    <source>
        <dbReference type="EMBL" id="ELR05551.1"/>
    </source>
</evidence>
<keyword evidence="3" id="KW-1185">Reference proteome</keyword>
<evidence type="ECO:0000256" key="1">
    <source>
        <dbReference type="SAM" id="MobiDB-lite"/>
    </source>
</evidence>
<feature type="region of interest" description="Disordered" evidence="1">
    <location>
        <begin position="1"/>
        <end position="25"/>
    </location>
</feature>
<protein>
    <submittedName>
        <fullName evidence="2">Uncharacterized protein</fullName>
    </submittedName>
</protein>
<accession>L8G0T4</accession>
<dbReference type="Proteomes" id="UP000011064">
    <property type="component" value="Unassembled WGS sequence"/>
</dbReference>
<dbReference type="AlphaFoldDB" id="L8G0T4"/>
<dbReference type="EMBL" id="GL573395">
    <property type="protein sequence ID" value="ELR05551.1"/>
    <property type="molecule type" value="Genomic_DNA"/>
</dbReference>
<sequence length="101" mass="11693">MLAAPSVRRSTLTSTRLNSLSHVSHAHSHTHSLTYTNIHHRHHRHHRHHHSFGDTLISSAFLPHPPHHHHHLPCTLIGSHHTHNTQYGRSICVHHKEKSRQ</sequence>
<dbReference type="InParanoid" id="L8G0T4"/>
<name>L8G0T4_PSED2</name>
<organism evidence="2 3">
    <name type="scientific">Pseudogymnoascus destructans (strain ATCC MYA-4855 / 20631-21)</name>
    <name type="common">Bat white-nose syndrome fungus</name>
    <name type="synonym">Geomyces destructans</name>
    <dbReference type="NCBI Taxonomy" id="658429"/>
    <lineage>
        <taxon>Eukaryota</taxon>
        <taxon>Fungi</taxon>
        <taxon>Dikarya</taxon>
        <taxon>Ascomycota</taxon>
        <taxon>Pezizomycotina</taxon>
        <taxon>Leotiomycetes</taxon>
        <taxon>Thelebolales</taxon>
        <taxon>Thelebolaceae</taxon>
        <taxon>Pseudogymnoascus</taxon>
    </lineage>
</organism>
<evidence type="ECO:0000313" key="3">
    <source>
        <dbReference type="Proteomes" id="UP000011064"/>
    </source>
</evidence>
<reference evidence="3" key="1">
    <citation type="submission" date="2010-09" db="EMBL/GenBank/DDBJ databases">
        <title>The genome sequence of Geomyces destructans 20631-21.</title>
        <authorList>
            <consortium name="The Broad Institute Genome Sequencing Platform"/>
            <person name="Cuomo C.A."/>
            <person name="Blehert D.S."/>
            <person name="Lorch J.M."/>
            <person name="Young S.K."/>
            <person name="Zeng Q."/>
            <person name="Gargeya S."/>
            <person name="Fitzgerald M."/>
            <person name="Haas B."/>
            <person name="Abouelleil A."/>
            <person name="Alvarado L."/>
            <person name="Arachchi H.M."/>
            <person name="Berlin A."/>
            <person name="Brown A."/>
            <person name="Chapman S.B."/>
            <person name="Chen Z."/>
            <person name="Dunbar C."/>
            <person name="Freedman E."/>
            <person name="Gearin G."/>
            <person name="Gellesch M."/>
            <person name="Goldberg J."/>
            <person name="Griggs A."/>
            <person name="Gujja S."/>
            <person name="Heiman D."/>
            <person name="Howarth C."/>
            <person name="Larson L."/>
            <person name="Lui A."/>
            <person name="MacDonald P.J.P."/>
            <person name="Montmayeur A."/>
            <person name="Murphy C."/>
            <person name="Neiman D."/>
            <person name="Pearson M."/>
            <person name="Priest M."/>
            <person name="Roberts A."/>
            <person name="Saif S."/>
            <person name="Shea T."/>
            <person name="Shenoy N."/>
            <person name="Sisk P."/>
            <person name="Stolte C."/>
            <person name="Sykes S."/>
            <person name="Wortman J."/>
            <person name="Nusbaum C."/>
            <person name="Birren B."/>
        </authorList>
    </citation>
    <scope>NUCLEOTIDE SEQUENCE [LARGE SCALE GENOMIC DNA]</scope>
    <source>
        <strain evidence="3">ATCC MYA-4855 / 20631-21</strain>
    </source>
</reference>
<gene>
    <name evidence="2" type="ORF">GMDG_07471</name>
</gene>
<feature type="compositionally biased region" description="Low complexity" evidence="1">
    <location>
        <begin position="1"/>
        <end position="23"/>
    </location>
</feature>
<dbReference type="HOGENOM" id="CLU_2292901_0_0_1"/>
<proteinExistence type="predicted"/>